<sequence length="126" mass="13547">MLSLFIHADGRHGIQSRCASAAVKKRTDLPPCSVASSSSSKSPQRCLGSYPPPPTAAAAVARIPDEYGSCEQRDLRVRDITAEMGRTPKARSTTATHAKETNHSTAATTSNARPRQAEPGRRPYCR</sequence>
<dbReference type="EMBL" id="JABSTQ010011556">
    <property type="protein sequence ID" value="KAG0410080.1"/>
    <property type="molecule type" value="Genomic_DNA"/>
</dbReference>
<evidence type="ECO:0000313" key="1">
    <source>
        <dbReference type="EMBL" id="KAG0410080.1"/>
    </source>
</evidence>
<accession>A0AC60NSJ4</accession>
<dbReference type="Proteomes" id="UP000805193">
    <property type="component" value="Unassembled WGS sequence"/>
</dbReference>
<name>A0AC60NSJ4_IXOPE</name>
<keyword evidence="2" id="KW-1185">Reference proteome</keyword>
<proteinExistence type="predicted"/>
<evidence type="ECO:0000313" key="2">
    <source>
        <dbReference type="Proteomes" id="UP000805193"/>
    </source>
</evidence>
<comment type="caution">
    <text evidence="1">The sequence shown here is derived from an EMBL/GenBank/DDBJ whole genome shotgun (WGS) entry which is preliminary data.</text>
</comment>
<reference evidence="1 2" key="1">
    <citation type="journal article" date="2020" name="Cell">
        <title>Large-Scale Comparative Analyses of Tick Genomes Elucidate Their Genetic Diversity and Vector Capacities.</title>
        <authorList>
            <consortium name="Tick Genome and Microbiome Consortium (TIGMIC)"/>
            <person name="Jia N."/>
            <person name="Wang J."/>
            <person name="Shi W."/>
            <person name="Du L."/>
            <person name="Sun Y."/>
            <person name="Zhan W."/>
            <person name="Jiang J.F."/>
            <person name="Wang Q."/>
            <person name="Zhang B."/>
            <person name="Ji P."/>
            <person name="Bell-Sakyi L."/>
            <person name="Cui X.M."/>
            <person name="Yuan T.T."/>
            <person name="Jiang B.G."/>
            <person name="Yang W.F."/>
            <person name="Lam T.T."/>
            <person name="Chang Q.C."/>
            <person name="Ding S.J."/>
            <person name="Wang X.J."/>
            <person name="Zhu J.G."/>
            <person name="Ruan X.D."/>
            <person name="Zhao L."/>
            <person name="Wei J.T."/>
            <person name="Ye R.Z."/>
            <person name="Que T.C."/>
            <person name="Du C.H."/>
            <person name="Zhou Y.H."/>
            <person name="Cheng J.X."/>
            <person name="Dai P.F."/>
            <person name="Guo W.B."/>
            <person name="Han X.H."/>
            <person name="Huang E.J."/>
            <person name="Li L.F."/>
            <person name="Wei W."/>
            <person name="Gao Y.C."/>
            <person name="Liu J.Z."/>
            <person name="Shao H.Z."/>
            <person name="Wang X."/>
            <person name="Wang C.C."/>
            <person name="Yang T.C."/>
            <person name="Huo Q.B."/>
            <person name="Li W."/>
            <person name="Chen H.Y."/>
            <person name="Chen S.E."/>
            <person name="Zhou L.G."/>
            <person name="Ni X.B."/>
            <person name="Tian J.H."/>
            <person name="Sheng Y."/>
            <person name="Liu T."/>
            <person name="Pan Y.S."/>
            <person name="Xia L.Y."/>
            <person name="Li J."/>
            <person name="Zhao F."/>
            <person name="Cao W.C."/>
        </authorList>
    </citation>
    <scope>NUCLEOTIDE SEQUENCE [LARGE SCALE GENOMIC DNA]</scope>
    <source>
        <strain evidence="1">Iper-2018</strain>
    </source>
</reference>
<organism evidence="1 2">
    <name type="scientific">Ixodes persulcatus</name>
    <name type="common">Taiga tick</name>
    <dbReference type="NCBI Taxonomy" id="34615"/>
    <lineage>
        <taxon>Eukaryota</taxon>
        <taxon>Metazoa</taxon>
        <taxon>Ecdysozoa</taxon>
        <taxon>Arthropoda</taxon>
        <taxon>Chelicerata</taxon>
        <taxon>Arachnida</taxon>
        <taxon>Acari</taxon>
        <taxon>Parasitiformes</taxon>
        <taxon>Ixodida</taxon>
        <taxon>Ixodoidea</taxon>
        <taxon>Ixodidae</taxon>
        <taxon>Ixodinae</taxon>
        <taxon>Ixodes</taxon>
    </lineage>
</organism>
<gene>
    <name evidence="1" type="ORF">HPB47_012792</name>
</gene>
<protein>
    <submittedName>
        <fullName evidence="1">Uncharacterized protein</fullName>
    </submittedName>
</protein>